<sequence length="107" mass="11539">MDPACGLHSLRRYILRPFLYSRSLPISGASPLLHLTPGTGALQPSDDILLHCTPSSTGPTSIVPSLFAPPMRLSHLVLLEILSALQTAPASHWTRIGGLNPDRPLRN</sequence>
<protein>
    <submittedName>
        <fullName evidence="1">Uncharacterized protein</fullName>
    </submittedName>
</protein>
<name>A0AAV7RP07_PLEWA</name>
<organism evidence="1 2">
    <name type="scientific">Pleurodeles waltl</name>
    <name type="common">Iberian ribbed newt</name>
    <dbReference type="NCBI Taxonomy" id="8319"/>
    <lineage>
        <taxon>Eukaryota</taxon>
        <taxon>Metazoa</taxon>
        <taxon>Chordata</taxon>
        <taxon>Craniata</taxon>
        <taxon>Vertebrata</taxon>
        <taxon>Euteleostomi</taxon>
        <taxon>Amphibia</taxon>
        <taxon>Batrachia</taxon>
        <taxon>Caudata</taxon>
        <taxon>Salamandroidea</taxon>
        <taxon>Salamandridae</taxon>
        <taxon>Pleurodelinae</taxon>
        <taxon>Pleurodeles</taxon>
    </lineage>
</organism>
<comment type="caution">
    <text evidence="1">The sequence shown here is derived from an EMBL/GenBank/DDBJ whole genome shotgun (WGS) entry which is preliminary data.</text>
</comment>
<dbReference type="AlphaFoldDB" id="A0AAV7RP07"/>
<evidence type="ECO:0000313" key="1">
    <source>
        <dbReference type="EMBL" id="KAJ1152914.1"/>
    </source>
</evidence>
<reference evidence="1" key="1">
    <citation type="journal article" date="2022" name="bioRxiv">
        <title>Sequencing and chromosome-scale assembly of the giantPleurodeles waltlgenome.</title>
        <authorList>
            <person name="Brown T."/>
            <person name="Elewa A."/>
            <person name="Iarovenko S."/>
            <person name="Subramanian E."/>
            <person name="Araus A.J."/>
            <person name="Petzold A."/>
            <person name="Susuki M."/>
            <person name="Suzuki K.-i.T."/>
            <person name="Hayashi T."/>
            <person name="Toyoda A."/>
            <person name="Oliveira C."/>
            <person name="Osipova E."/>
            <person name="Leigh N.D."/>
            <person name="Simon A."/>
            <person name="Yun M.H."/>
        </authorList>
    </citation>
    <scope>NUCLEOTIDE SEQUENCE</scope>
    <source>
        <strain evidence="1">20211129_DDA</strain>
        <tissue evidence="1">Liver</tissue>
    </source>
</reference>
<accession>A0AAV7RP07</accession>
<keyword evidence="2" id="KW-1185">Reference proteome</keyword>
<dbReference type="EMBL" id="JANPWB010000009">
    <property type="protein sequence ID" value="KAJ1152914.1"/>
    <property type="molecule type" value="Genomic_DNA"/>
</dbReference>
<evidence type="ECO:0000313" key="2">
    <source>
        <dbReference type="Proteomes" id="UP001066276"/>
    </source>
</evidence>
<dbReference type="Proteomes" id="UP001066276">
    <property type="component" value="Chromosome 5"/>
</dbReference>
<proteinExistence type="predicted"/>
<gene>
    <name evidence="1" type="ORF">NDU88_005688</name>
</gene>